<evidence type="ECO:0000313" key="2">
    <source>
        <dbReference type="EMBL" id="KAK1415998.1"/>
    </source>
</evidence>
<comment type="caution">
    <text evidence="2">The sequence shown here is derived from an EMBL/GenBank/DDBJ whole genome shotgun (WGS) entry which is preliminary data.</text>
</comment>
<accession>A0AAD8NPM8</accession>
<reference evidence="2" key="1">
    <citation type="journal article" date="2023" name="bioRxiv">
        <title>Improved chromosome-level genome assembly for marigold (Tagetes erecta).</title>
        <authorList>
            <person name="Jiang F."/>
            <person name="Yuan L."/>
            <person name="Wang S."/>
            <person name="Wang H."/>
            <person name="Xu D."/>
            <person name="Wang A."/>
            <person name="Fan W."/>
        </authorList>
    </citation>
    <scope>NUCLEOTIDE SEQUENCE</scope>
    <source>
        <strain evidence="2">WSJ</strain>
        <tissue evidence="2">Leaf</tissue>
    </source>
</reference>
<name>A0AAD8NPM8_TARER</name>
<proteinExistence type="predicted"/>
<organism evidence="2 3">
    <name type="scientific">Tagetes erecta</name>
    <name type="common">African marigold</name>
    <dbReference type="NCBI Taxonomy" id="13708"/>
    <lineage>
        <taxon>Eukaryota</taxon>
        <taxon>Viridiplantae</taxon>
        <taxon>Streptophyta</taxon>
        <taxon>Embryophyta</taxon>
        <taxon>Tracheophyta</taxon>
        <taxon>Spermatophyta</taxon>
        <taxon>Magnoliopsida</taxon>
        <taxon>eudicotyledons</taxon>
        <taxon>Gunneridae</taxon>
        <taxon>Pentapetalae</taxon>
        <taxon>asterids</taxon>
        <taxon>campanulids</taxon>
        <taxon>Asterales</taxon>
        <taxon>Asteraceae</taxon>
        <taxon>Asteroideae</taxon>
        <taxon>Heliantheae alliance</taxon>
        <taxon>Tageteae</taxon>
        <taxon>Tagetes</taxon>
    </lineage>
</organism>
<gene>
    <name evidence="2" type="ORF">QVD17_31786</name>
</gene>
<sequence length="90" mass="9915">MRKHELKLCSEREIEEDDEKGEIGYGSRLSLAGSGLAGKTGFKGEKRKLKLISNAKMPVMGVVASSQSEQKPQHRESISLQNEAEISNLD</sequence>
<protein>
    <submittedName>
        <fullName evidence="2">Uncharacterized protein</fullName>
    </submittedName>
</protein>
<feature type="compositionally biased region" description="Polar residues" evidence="1">
    <location>
        <begin position="78"/>
        <end position="90"/>
    </location>
</feature>
<keyword evidence="3" id="KW-1185">Reference proteome</keyword>
<feature type="region of interest" description="Disordered" evidence="1">
    <location>
        <begin position="63"/>
        <end position="90"/>
    </location>
</feature>
<evidence type="ECO:0000313" key="3">
    <source>
        <dbReference type="Proteomes" id="UP001229421"/>
    </source>
</evidence>
<evidence type="ECO:0000256" key="1">
    <source>
        <dbReference type="SAM" id="MobiDB-lite"/>
    </source>
</evidence>
<dbReference type="AlphaFoldDB" id="A0AAD8NPM8"/>
<dbReference type="Proteomes" id="UP001229421">
    <property type="component" value="Unassembled WGS sequence"/>
</dbReference>
<dbReference type="EMBL" id="JAUHHV010000008">
    <property type="protein sequence ID" value="KAK1415998.1"/>
    <property type="molecule type" value="Genomic_DNA"/>
</dbReference>